<dbReference type="Proteomes" id="UP001163046">
    <property type="component" value="Unassembled WGS sequence"/>
</dbReference>
<dbReference type="AlphaFoldDB" id="A0A9W9ZQK2"/>
<keyword evidence="3" id="KW-1185">Reference proteome</keyword>
<feature type="compositionally biased region" description="Polar residues" evidence="1">
    <location>
        <begin position="194"/>
        <end position="206"/>
    </location>
</feature>
<organism evidence="2 3">
    <name type="scientific">Desmophyllum pertusum</name>
    <dbReference type="NCBI Taxonomy" id="174260"/>
    <lineage>
        <taxon>Eukaryota</taxon>
        <taxon>Metazoa</taxon>
        <taxon>Cnidaria</taxon>
        <taxon>Anthozoa</taxon>
        <taxon>Hexacorallia</taxon>
        <taxon>Scleractinia</taxon>
        <taxon>Caryophylliina</taxon>
        <taxon>Caryophylliidae</taxon>
        <taxon>Desmophyllum</taxon>
    </lineage>
</organism>
<dbReference type="InterPro" id="IPR036770">
    <property type="entry name" value="Ankyrin_rpt-contain_sf"/>
</dbReference>
<dbReference type="SUPFAM" id="SSF48403">
    <property type="entry name" value="Ankyrin repeat"/>
    <property type="match status" value="1"/>
</dbReference>
<evidence type="ECO:0000256" key="1">
    <source>
        <dbReference type="SAM" id="MobiDB-lite"/>
    </source>
</evidence>
<feature type="compositionally biased region" description="Low complexity" evidence="1">
    <location>
        <begin position="174"/>
        <end position="190"/>
    </location>
</feature>
<feature type="region of interest" description="Disordered" evidence="1">
    <location>
        <begin position="111"/>
        <end position="266"/>
    </location>
</feature>
<accession>A0A9W9ZQK2</accession>
<evidence type="ECO:0000313" key="3">
    <source>
        <dbReference type="Proteomes" id="UP001163046"/>
    </source>
</evidence>
<evidence type="ECO:0000313" key="2">
    <source>
        <dbReference type="EMBL" id="KAJ7384998.1"/>
    </source>
</evidence>
<gene>
    <name evidence="2" type="ORF">OS493_018687</name>
</gene>
<dbReference type="EMBL" id="MU825883">
    <property type="protein sequence ID" value="KAJ7384998.1"/>
    <property type="molecule type" value="Genomic_DNA"/>
</dbReference>
<name>A0A9W9ZQK2_9CNID</name>
<feature type="region of interest" description="Disordered" evidence="1">
    <location>
        <begin position="281"/>
        <end position="336"/>
    </location>
</feature>
<feature type="region of interest" description="Disordered" evidence="1">
    <location>
        <begin position="509"/>
        <end position="534"/>
    </location>
</feature>
<feature type="compositionally biased region" description="Basic residues" evidence="1">
    <location>
        <begin position="146"/>
        <end position="156"/>
    </location>
</feature>
<dbReference type="Gene3D" id="1.25.40.20">
    <property type="entry name" value="Ankyrin repeat-containing domain"/>
    <property type="match status" value="1"/>
</dbReference>
<dbReference type="OrthoDB" id="5990183at2759"/>
<sequence length="618" mass="71884">MQQITKEERLFVGFFIACCRGHEKLLDRLKTLNIQFDHHAATEAGRNLFHAAAASGEVNCVEFVAKHLIKPSKEILTMLDTNRETPIDIARRLNHHDAERLLYKYMYREKGERQERNSTESGIDLSEECDQSSQMTPRRETTSKREHFRWRKTAQVRKRESRGEISPRQVRRTSPSSSSESSDESSNISPRLTRPQTLNVQSNQHLLQRRFKETDPRRPKSARTVRCPPSIYLEEAEEEDDENHNHLPPLQGQMRVHNAGGNALSSSASTLQLRRMKQAVFRTDSTPNSPAPKQRLTPSDETSADELVTKSAPGSPQNPRLSFKPSMPTVGSIPPVSPRLARALDRRRGSEPVAALSRVNGVRFPRTRRDAVITADLHADSSKVPLTNSPMMYRRCKARSICEVSLSDSLREQRCYKDMDGEEERLDRPWNAWIAVRKESLQPMIQEPAPDPTNPRRMSFQQWISEKELNHLRSLFANAQEEAKTNEKQAKLLKGKTFEEWMEDKHREIERERERERGVEDQQKFEQDKKHQRRRMSQVKYDKWLMQKERDALLMEEKREQLAKQKREILKKKWEEQDEMKRNCKQALGRTHSLPITEERAVPRAASAINKHRFTSLK</sequence>
<reference evidence="2" key="1">
    <citation type="submission" date="2023-01" db="EMBL/GenBank/DDBJ databases">
        <title>Genome assembly of the deep-sea coral Lophelia pertusa.</title>
        <authorList>
            <person name="Herrera S."/>
            <person name="Cordes E."/>
        </authorList>
    </citation>
    <scope>NUCLEOTIDE SEQUENCE</scope>
    <source>
        <strain evidence="2">USNM1676648</strain>
        <tissue evidence="2">Polyp</tissue>
    </source>
</reference>
<feature type="compositionally biased region" description="Basic and acidic residues" evidence="1">
    <location>
        <begin position="509"/>
        <end position="529"/>
    </location>
</feature>
<protein>
    <submittedName>
        <fullName evidence="2">Uncharacterized protein</fullName>
    </submittedName>
</protein>
<comment type="caution">
    <text evidence="2">The sequence shown here is derived from an EMBL/GenBank/DDBJ whole genome shotgun (WGS) entry which is preliminary data.</text>
</comment>
<proteinExistence type="predicted"/>